<dbReference type="Proteomes" id="UP000675881">
    <property type="component" value="Chromosome 3"/>
</dbReference>
<evidence type="ECO:0000256" key="3">
    <source>
        <dbReference type="ARBA" id="ARBA00023136"/>
    </source>
</evidence>
<dbReference type="AlphaFoldDB" id="A0A7R8H614"/>
<dbReference type="GO" id="GO:0002020">
    <property type="term" value="F:protease binding"/>
    <property type="evidence" value="ECO:0007669"/>
    <property type="project" value="TreeGrafter"/>
</dbReference>
<reference evidence="6" key="1">
    <citation type="submission" date="2021-02" db="EMBL/GenBank/DDBJ databases">
        <authorList>
            <person name="Bekaert M."/>
        </authorList>
    </citation>
    <scope>NUCLEOTIDE SEQUENCE</scope>
    <source>
        <strain evidence="6">IoA-00</strain>
    </source>
</reference>
<dbReference type="GO" id="GO:1901890">
    <property type="term" value="P:positive regulation of cell junction assembly"/>
    <property type="evidence" value="ECO:0007669"/>
    <property type="project" value="TreeGrafter"/>
</dbReference>
<dbReference type="Pfam" id="PF01145">
    <property type="entry name" value="Band_7"/>
    <property type="match status" value="1"/>
</dbReference>
<evidence type="ECO:0000259" key="5">
    <source>
        <dbReference type="SMART" id="SM00244"/>
    </source>
</evidence>
<dbReference type="GO" id="GO:0002090">
    <property type="term" value="P:regulation of receptor internalization"/>
    <property type="evidence" value="ECO:0007669"/>
    <property type="project" value="TreeGrafter"/>
</dbReference>
<evidence type="ECO:0000256" key="1">
    <source>
        <dbReference type="ARBA" id="ARBA00004370"/>
    </source>
</evidence>
<evidence type="ECO:0000313" key="6">
    <source>
        <dbReference type="EMBL" id="CAF2888257.1"/>
    </source>
</evidence>
<dbReference type="GO" id="GO:2000049">
    <property type="term" value="P:positive regulation of cell-cell adhesion mediated by cadherin"/>
    <property type="evidence" value="ECO:0007669"/>
    <property type="project" value="TreeGrafter"/>
</dbReference>
<accession>A0A7R8H614</accession>
<dbReference type="InterPro" id="IPR036013">
    <property type="entry name" value="Band_7/SPFH_dom_sf"/>
</dbReference>
<comment type="similarity">
    <text evidence="2 4">Belongs to the band 7/mec-2 family. Flotillin subfamily.</text>
</comment>
<dbReference type="GO" id="GO:0072659">
    <property type="term" value="P:protein localization to plasma membrane"/>
    <property type="evidence" value="ECO:0007669"/>
    <property type="project" value="TreeGrafter"/>
</dbReference>
<gene>
    <name evidence="6" type="ORF">LSAA_7406</name>
</gene>
<proteinExistence type="inferred from homology"/>
<dbReference type="SMART" id="SM00244">
    <property type="entry name" value="PHB"/>
    <property type="match status" value="1"/>
</dbReference>
<protein>
    <submittedName>
        <fullName evidence="6">FLOT</fullName>
    </submittedName>
</protein>
<dbReference type="GO" id="GO:0031410">
    <property type="term" value="C:cytoplasmic vesicle"/>
    <property type="evidence" value="ECO:0007669"/>
    <property type="project" value="TreeGrafter"/>
</dbReference>
<dbReference type="InterPro" id="IPR027705">
    <property type="entry name" value="Flotillin_fam"/>
</dbReference>
<dbReference type="SUPFAM" id="SSF117892">
    <property type="entry name" value="Band 7/SPFH domain"/>
    <property type="match status" value="1"/>
</dbReference>
<feature type="domain" description="Band 7" evidence="5">
    <location>
        <begin position="1"/>
        <end position="169"/>
    </location>
</feature>
<dbReference type="OrthoDB" id="6080404at2759"/>
<sequence length="405" mass="45436">MGFITCGPNEAIVVSGCFHSQPLIVVGGWAFVLPCIQKVQRLPLNIMTLKVASPHVYTMQGVPLSVTGIAQVKITSHNEEMLRSAVEQFIDKTVKEIQDIAMSTLEGHQRAIMGAMTVDEIFKDRKKFSSKVFDIASTDLFNMGIQVISYTLKDVKDEEKYMVSLGMARTSEIQRDARIGEAEANRDSQIETSYLEEQRLASKYENDTEIERFKRDFELKKADYDMEVELSRAEAELAFQLQEAIIQQKIKEETKNVDVVERTKMIEVAEQETARRVQVLSEANKTKSILESEASSEAIVLKGEAEAFALEQKSKAETVNMAMRADAWKDYHKAAKISMWLDALPVIAAEVAAPLSQVKGVKMIGFPDSKESIGPVRMTQEILDIMNDIPEAVYNITGKDVKMIH</sequence>
<keyword evidence="3" id="KW-0472">Membrane</keyword>
<dbReference type="GO" id="GO:0045807">
    <property type="term" value="P:positive regulation of endocytosis"/>
    <property type="evidence" value="ECO:0007669"/>
    <property type="project" value="TreeGrafter"/>
</dbReference>
<dbReference type="PANTHER" id="PTHR13806:SF46">
    <property type="entry name" value="FLOTILLIN-1-RELATED"/>
    <property type="match status" value="1"/>
</dbReference>
<name>A0A7R8H614_LEPSM</name>
<evidence type="ECO:0000313" key="7">
    <source>
        <dbReference type="Proteomes" id="UP000675881"/>
    </source>
</evidence>
<dbReference type="EMBL" id="HG994582">
    <property type="protein sequence ID" value="CAF2888257.1"/>
    <property type="molecule type" value="Genomic_DNA"/>
</dbReference>
<dbReference type="CDD" id="cd03399">
    <property type="entry name" value="SPFH_flotillin"/>
    <property type="match status" value="1"/>
</dbReference>
<dbReference type="InterPro" id="IPR001107">
    <property type="entry name" value="Band_7"/>
</dbReference>
<organism evidence="6 7">
    <name type="scientific">Lepeophtheirus salmonis</name>
    <name type="common">Salmon louse</name>
    <name type="synonym">Caligus salmonis</name>
    <dbReference type="NCBI Taxonomy" id="72036"/>
    <lineage>
        <taxon>Eukaryota</taxon>
        <taxon>Metazoa</taxon>
        <taxon>Ecdysozoa</taxon>
        <taxon>Arthropoda</taxon>
        <taxon>Crustacea</taxon>
        <taxon>Multicrustacea</taxon>
        <taxon>Hexanauplia</taxon>
        <taxon>Copepoda</taxon>
        <taxon>Siphonostomatoida</taxon>
        <taxon>Caligidae</taxon>
        <taxon>Lepeophtheirus</taxon>
    </lineage>
</organism>
<comment type="subcellular location">
    <subcellularLocation>
        <location evidence="1">Membrane</location>
    </subcellularLocation>
</comment>
<dbReference type="GO" id="GO:0016600">
    <property type="term" value="C:flotillin complex"/>
    <property type="evidence" value="ECO:0007669"/>
    <property type="project" value="TreeGrafter"/>
</dbReference>
<dbReference type="GO" id="GO:0070528">
    <property type="term" value="P:protein kinase C signaling"/>
    <property type="evidence" value="ECO:0007669"/>
    <property type="project" value="TreeGrafter"/>
</dbReference>
<keyword evidence="7" id="KW-1185">Reference proteome</keyword>
<dbReference type="Gene3D" id="3.30.479.30">
    <property type="entry name" value="Band 7 domain"/>
    <property type="match status" value="1"/>
</dbReference>
<evidence type="ECO:0000256" key="4">
    <source>
        <dbReference type="RuleBase" id="RU366054"/>
    </source>
</evidence>
<dbReference type="PANTHER" id="PTHR13806">
    <property type="entry name" value="FLOTILLIN-RELATED"/>
    <property type="match status" value="1"/>
</dbReference>
<evidence type="ECO:0000256" key="2">
    <source>
        <dbReference type="ARBA" id="ARBA00007161"/>
    </source>
</evidence>